<accession>A0ABP4C735</accession>
<feature type="compositionally biased region" description="Low complexity" evidence="1">
    <location>
        <begin position="232"/>
        <end position="241"/>
    </location>
</feature>
<feature type="compositionally biased region" description="Low complexity" evidence="1">
    <location>
        <begin position="169"/>
        <end position="180"/>
    </location>
</feature>
<feature type="compositionally biased region" description="Low complexity" evidence="1">
    <location>
        <begin position="28"/>
        <end position="40"/>
    </location>
</feature>
<dbReference type="RefSeq" id="WP_344243534.1">
    <property type="nucleotide sequence ID" value="NZ_BAAAHH010000024.1"/>
</dbReference>
<comment type="caution">
    <text evidence="2">The sequence shown here is derived from an EMBL/GenBank/DDBJ whole genome shotgun (WGS) entry which is preliminary data.</text>
</comment>
<evidence type="ECO:0000313" key="2">
    <source>
        <dbReference type="EMBL" id="GAA0960434.1"/>
    </source>
</evidence>
<feature type="compositionally biased region" description="Pro residues" evidence="1">
    <location>
        <begin position="242"/>
        <end position="256"/>
    </location>
</feature>
<dbReference type="Proteomes" id="UP001500665">
    <property type="component" value="Unassembled WGS sequence"/>
</dbReference>
<feature type="region of interest" description="Disordered" evidence="1">
    <location>
        <begin position="219"/>
        <end position="271"/>
    </location>
</feature>
<feature type="compositionally biased region" description="Low complexity" evidence="1">
    <location>
        <begin position="50"/>
        <end position="77"/>
    </location>
</feature>
<gene>
    <name evidence="2" type="ORF">GCM10009550_51590</name>
</gene>
<evidence type="ECO:0000313" key="3">
    <source>
        <dbReference type="Proteomes" id="UP001500665"/>
    </source>
</evidence>
<keyword evidence="3" id="KW-1185">Reference proteome</keyword>
<reference evidence="3" key="1">
    <citation type="journal article" date="2019" name="Int. J. Syst. Evol. Microbiol.">
        <title>The Global Catalogue of Microorganisms (GCM) 10K type strain sequencing project: providing services to taxonomists for standard genome sequencing and annotation.</title>
        <authorList>
            <consortium name="The Broad Institute Genomics Platform"/>
            <consortium name="The Broad Institute Genome Sequencing Center for Infectious Disease"/>
            <person name="Wu L."/>
            <person name="Ma J."/>
        </authorList>
    </citation>
    <scope>NUCLEOTIDE SEQUENCE [LARGE SCALE GENOMIC DNA]</scope>
    <source>
        <strain evidence="3">JCM 10696</strain>
    </source>
</reference>
<feature type="compositionally biased region" description="Low complexity" evidence="1">
    <location>
        <begin position="8"/>
        <end position="17"/>
    </location>
</feature>
<feature type="region of interest" description="Disordered" evidence="1">
    <location>
        <begin position="126"/>
        <end position="186"/>
    </location>
</feature>
<feature type="compositionally biased region" description="Pro residues" evidence="1">
    <location>
        <begin position="18"/>
        <end position="27"/>
    </location>
</feature>
<name>A0ABP4C735_9ACTN</name>
<evidence type="ECO:0000256" key="1">
    <source>
        <dbReference type="SAM" id="MobiDB-lite"/>
    </source>
</evidence>
<feature type="region of interest" description="Disordered" evidence="1">
    <location>
        <begin position="1"/>
        <end position="105"/>
    </location>
</feature>
<protein>
    <submittedName>
        <fullName evidence="2">Uncharacterized protein</fullName>
    </submittedName>
</protein>
<organism evidence="2 3">
    <name type="scientific">Actinocorallia libanotica</name>
    <dbReference type="NCBI Taxonomy" id="46162"/>
    <lineage>
        <taxon>Bacteria</taxon>
        <taxon>Bacillati</taxon>
        <taxon>Actinomycetota</taxon>
        <taxon>Actinomycetes</taxon>
        <taxon>Streptosporangiales</taxon>
        <taxon>Thermomonosporaceae</taxon>
        <taxon>Actinocorallia</taxon>
    </lineage>
</organism>
<dbReference type="EMBL" id="BAAAHH010000024">
    <property type="protein sequence ID" value="GAA0960434.1"/>
    <property type="molecule type" value="Genomic_DNA"/>
</dbReference>
<feature type="compositionally biased region" description="Basic and acidic residues" evidence="1">
    <location>
        <begin position="130"/>
        <end position="139"/>
    </location>
</feature>
<sequence length="425" mass="43353">MSGPDDGPPGAETTETAPVPPAPPRPGPRAGRPAATAPGGLPVQGPPSAPWWDAAAPAGGEAEPPGVLVAGPGVPSVDTRRAVPPSLRPAPGAAEATATISDLSPEDPRAAVFAAPALQTVTDLPAGAADGKKQAEQRLLDSPGAWASPSAGPGQTIVDMAARPPAPVPAAESPSLALAPLPRPEEPKKKRTALYVALALVPTLAVAGAAYVLLSGSEKDPAPAGTPMTARTSAAPQAATSPPAPPEKTPGKPGPPAVDSAKTDPKPLTMGEVFPSKRLRLDGRDFVQDRKSLNLRCDYAAGGAMAKLLVKQKCQGLVRSTYITGNKKIGVTVGVVAMPTKKVALAVRKAGTPARRGEWFTPLPGKNSKAVTRPGGHAALDTYGRYVLYAYAQYLDGTKPAKRPEELAATARSFLAYAGEPLTKR</sequence>
<proteinExistence type="predicted"/>